<name>A0ABQ6FS53_9CHLR</name>
<dbReference type="PANTHER" id="PTHR21310:SF15">
    <property type="entry name" value="AMINOGLYCOSIDE PHOSPHOTRANSFERASE DOMAIN-CONTAINING PROTEIN"/>
    <property type="match status" value="1"/>
</dbReference>
<dbReference type="EMBL" id="BSRI01000002">
    <property type="protein sequence ID" value="GLV57070.1"/>
    <property type="molecule type" value="Genomic_DNA"/>
</dbReference>
<dbReference type="Proteomes" id="UP001344906">
    <property type="component" value="Unassembled WGS sequence"/>
</dbReference>
<dbReference type="RefSeq" id="WP_338252914.1">
    <property type="nucleotide sequence ID" value="NZ_BSRI01000002.1"/>
</dbReference>
<proteinExistence type="predicted"/>
<keyword evidence="3" id="KW-1185">Reference proteome</keyword>
<dbReference type="Gene3D" id="3.90.1200.10">
    <property type="match status" value="1"/>
</dbReference>
<dbReference type="Pfam" id="PF01636">
    <property type="entry name" value="APH"/>
    <property type="match status" value="1"/>
</dbReference>
<gene>
    <name evidence="2" type="ORF">KDH_39080</name>
</gene>
<reference evidence="2 3" key="1">
    <citation type="submission" date="2023-02" db="EMBL/GenBank/DDBJ databases">
        <title>Dictyobacter halimunensis sp. nov., a new member of the class Ktedonobacteria from forest soil in a geothermal area.</title>
        <authorList>
            <person name="Rachmania M.K."/>
            <person name="Ningsih F."/>
            <person name="Sakai Y."/>
            <person name="Yabe S."/>
            <person name="Yokota A."/>
            <person name="Sjamsuridzal W."/>
        </authorList>
    </citation>
    <scope>NUCLEOTIDE SEQUENCE [LARGE SCALE GENOMIC DNA]</scope>
    <source>
        <strain evidence="2 3">S3.2.2.5</strain>
    </source>
</reference>
<dbReference type="InterPro" id="IPR002575">
    <property type="entry name" value="Aminoglycoside_PTrfase"/>
</dbReference>
<evidence type="ECO:0000313" key="3">
    <source>
        <dbReference type="Proteomes" id="UP001344906"/>
    </source>
</evidence>
<dbReference type="PANTHER" id="PTHR21310">
    <property type="entry name" value="AMINOGLYCOSIDE PHOSPHOTRANSFERASE-RELATED-RELATED"/>
    <property type="match status" value="1"/>
</dbReference>
<dbReference type="SUPFAM" id="SSF56112">
    <property type="entry name" value="Protein kinase-like (PK-like)"/>
    <property type="match status" value="1"/>
</dbReference>
<comment type="caution">
    <text evidence="2">The sequence shown here is derived from an EMBL/GenBank/DDBJ whole genome shotgun (WGS) entry which is preliminary data.</text>
</comment>
<organism evidence="2 3">
    <name type="scientific">Dictyobacter halimunensis</name>
    <dbReference type="NCBI Taxonomy" id="3026934"/>
    <lineage>
        <taxon>Bacteria</taxon>
        <taxon>Bacillati</taxon>
        <taxon>Chloroflexota</taxon>
        <taxon>Ktedonobacteria</taxon>
        <taxon>Ktedonobacterales</taxon>
        <taxon>Dictyobacteraceae</taxon>
        <taxon>Dictyobacter</taxon>
    </lineage>
</organism>
<evidence type="ECO:0000313" key="2">
    <source>
        <dbReference type="EMBL" id="GLV57070.1"/>
    </source>
</evidence>
<sequence>MPQHHYGQRLGMLDDQQFQAALDRFRLGTLLHTEPITSGNFGQNVFVTTSQGEFVLRGSPHFDWQFPTEQFFAYLLHEKSQLPIPWPYLLDERKDIFGWSYVLMPRLPGYQTADPQFYDTLPELDRRHIAQAMGTALAELHSISWPICGRYDPLTQTIQPLQLQQELAWPFPTATSLQQPPQLPFSQLIVKVVRHHLEKQASVNAITNQEVNWGTQIIEQAVQAADDDFQPALVHADYSKHNLVVERLHGQWRVSGIFDLMGFFFGNSEMDLARPVATLLEEDKSRAELFLQAYHQAHQIRPSFASRFAMYMLMDRLVIWAFAKSSQKRWWDENLTFQQWAEPFISFASQYV</sequence>
<dbReference type="Gene3D" id="3.30.200.20">
    <property type="entry name" value="Phosphorylase Kinase, domain 1"/>
    <property type="match status" value="1"/>
</dbReference>
<protein>
    <recommendedName>
        <fullName evidence="1">Aminoglycoside phosphotransferase domain-containing protein</fullName>
    </recommendedName>
</protein>
<evidence type="ECO:0000259" key="1">
    <source>
        <dbReference type="Pfam" id="PF01636"/>
    </source>
</evidence>
<dbReference type="InterPro" id="IPR011009">
    <property type="entry name" value="Kinase-like_dom_sf"/>
</dbReference>
<dbReference type="InterPro" id="IPR051678">
    <property type="entry name" value="AGP_Transferase"/>
</dbReference>
<feature type="domain" description="Aminoglycoside phosphotransferase" evidence="1">
    <location>
        <begin position="33"/>
        <end position="297"/>
    </location>
</feature>
<accession>A0ABQ6FS53</accession>